<gene>
    <name evidence="2" type="primary">P42375</name>
</gene>
<evidence type="ECO:0000313" key="2">
    <source>
        <dbReference type="EMBL" id="VWO98042.1"/>
    </source>
</evidence>
<dbReference type="AlphaFoldDB" id="A0A5K1JYJ1"/>
<sequence length="331" mass="36615">MLRISAASDVVPSEVIEMVKDLHTRSGRHLRRRCDQFTSLSQSKDVLRHILTSTHSSSLPDFVFALEKYEAEQQRAPSRSPSLIPKSPPLKPYTPEPSSSRASPVPSKLRYAAYETPRPTPKLRRRSSTSSRHSDDTGSHVGSLFRDPMLMTVTPGDLSLVAQTSDLRSIPSSPPKQTRLSPLPVVQILDEETPPVGIGSVSADLIALDSPFMSEPTGPSLASTVSSIMEHDFETTWNSLQSGAARGWCEASMDTVLRRLQALQRRLKVTERDQAPFEGDLKIVIHPEGASPSSKEGLAAIRLKESDDDSCLWWLRSEDEELRNIVKATLR</sequence>
<feature type="region of interest" description="Disordered" evidence="1">
    <location>
        <begin position="73"/>
        <end position="148"/>
    </location>
</feature>
<reference evidence="2" key="1">
    <citation type="submission" date="2019-10" db="EMBL/GenBank/DDBJ databases">
        <authorList>
            <person name="Nor Muhammad N."/>
        </authorList>
    </citation>
    <scope>NUCLEOTIDE SEQUENCE</scope>
</reference>
<protein>
    <submittedName>
        <fullName evidence="2">60 kDa chaperonin (GroEL protein) (Protein Cpn60)</fullName>
    </submittedName>
</protein>
<proteinExistence type="predicted"/>
<accession>A0A5K1JYJ1</accession>
<name>A0A5K1JYJ1_9APHY</name>
<dbReference type="EMBL" id="LR726691">
    <property type="protein sequence ID" value="VWO98042.1"/>
    <property type="molecule type" value="Genomic_DNA"/>
</dbReference>
<organism evidence="2">
    <name type="scientific">Ganoderma boninense</name>
    <dbReference type="NCBI Taxonomy" id="34458"/>
    <lineage>
        <taxon>Eukaryota</taxon>
        <taxon>Fungi</taxon>
        <taxon>Dikarya</taxon>
        <taxon>Basidiomycota</taxon>
        <taxon>Agaricomycotina</taxon>
        <taxon>Agaricomycetes</taxon>
        <taxon>Polyporales</taxon>
        <taxon>Polyporaceae</taxon>
        <taxon>Ganoderma</taxon>
    </lineage>
</organism>
<feature type="compositionally biased region" description="Pro residues" evidence="1">
    <location>
        <begin position="86"/>
        <end position="95"/>
    </location>
</feature>
<evidence type="ECO:0000256" key="1">
    <source>
        <dbReference type="SAM" id="MobiDB-lite"/>
    </source>
</evidence>